<evidence type="ECO:0000256" key="4">
    <source>
        <dbReference type="ARBA" id="ARBA00022490"/>
    </source>
</evidence>
<keyword evidence="4 9" id="KW-0963">Cytoplasm</keyword>
<feature type="binding site" evidence="9">
    <location>
        <begin position="478"/>
        <end position="481"/>
    </location>
    <ligand>
        <name>GTP</name>
        <dbReference type="ChEBI" id="CHEBI:37565"/>
    </ligand>
</feature>
<dbReference type="CDD" id="cd03692">
    <property type="entry name" value="mtIF2_IVc"/>
    <property type="match status" value="1"/>
</dbReference>
<dbReference type="PROSITE" id="PS51722">
    <property type="entry name" value="G_TR_2"/>
    <property type="match status" value="1"/>
</dbReference>
<evidence type="ECO:0000256" key="7">
    <source>
        <dbReference type="ARBA" id="ARBA00022917"/>
    </source>
</evidence>
<dbReference type="InterPro" id="IPR009000">
    <property type="entry name" value="Transl_B-barrel_sf"/>
</dbReference>
<organism evidence="14 15">
    <name type="scientific">Candidatus Nitrosacidococcus tergens</name>
    <dbReference type="NCBI Taxonomy" id="553981"/>
    <lineage>
        <taxon>Bacteria</taxon>
        <taxon>Pseudomonadati</taxon>
        <taxon>Pseudomonadota</taxon>
        <taxon>Gammaproteobacteria</taxon>
        <taxon>Chromatiales</taxon>
        <taxon>Chromatiaceae</taxon>
        <taxon>Candidatus Nitrosacidococcus</taxon>
    </lineage>
</organism>
<feature type="region of interest" description="Disordered" evidence="12">
    <location>
        <begin position="117"/>
        <end position="167"/>
    </location>
</feature>
<evidence type="ECO:0000259" key="13">
    <source>
        <dbReference type="PROSITE" id="PS51722"/>
    </source>
</evidence>
<keyword evidence="7 9" id="KW-0648">Protein biosynthesis</keyword>
<dbReference type="AlphaFoldDB" id="A0A7G1Q8U1"/>
<dbReference type="Pfam" id="PF11987">
    <property type="entry name" value="IF-2"/>
    <property type="match status" value="1"/>
</dbReference>
<feature type="binding site" evidence="9">
    <location>
        <begin position="424"/>
        <end position="428"/>
    </location>
    <ligand>
        <name>GTP</name>
        <dbReference type="ChEBI" id="CHEBI:37565"/>
    </ligand>
</feature>
<dbReference type="Gene3D" id="3.30.56.50">
    <property type="entry name" value="Putative DNA-binding domain, N-terminal subdomain of bacterial translation initiation factor IF2"/>
    <property type="match status" value="1"/>
</dbReference>
<dbReference type="InterPro" id="IPR000178">
    <property type="entry name" value="TF_IF2_bacterial-like"/>
</dbReference>
<dbReference type="InterPro" id="IPR005225">
    <property type="entry name" value="Small_GTP-bd"/>
</dbReference>
<keyword evidence="15" id="KW-1185">Reference proteome</keyword>
<dbReference type="CDD" id="cd01887">
    <property type="entry name" value="IF2_eIF5B"/>
    <property type="match status" value="1"/>
</dbReference>
<dbReference type="GO" id="GO:0003924">
    <property type="term" value="F:GTPase activity"/>
    <property type="evidence" value="ECO:0007669"/>
    <property type="project" value="UniProtKB-UniRule"/>
</dbReference>
<evidence type="ECO:0000256" key="6">
    <source>
        <dbReference type="ARBA" id="ARBA00022741"/>
    </source>
</evidence>
<comment type="similarity">
    <text evidence="2 9 10">Belongs to the TRAFAC class translation factor GTPase superfamily. Classic translation factor GTPase family. IF-2 subfamily.</text>
</comment>
<comment type="subcellular location">
    <subcellularLocation>
        <location evidence="1 9 11">Cytoplasm</location>
    </subcellularLocation>
</comment>
<dbReference type="InterPro" id="IPR004161">
    <property type="entry name" value="EFTu-like_2"/>
</dbReference>
<dbReference type="FunFam" id="2.40.30.10:FF:000008">
    <property type="entry name" value="Translation initiation factor IF-2"/>
    <property type="match status" value="1"/>
</dbReference>
<feature type="compositionally biased region" description="Basic and acidic residues" evidence="12">
    <location>
        <begin position="192"/>
        <end position="201"/>
    </location>
</feature>
<dbReference type="InterPro" id="IPR036925">
    <property type="entry name" value="TIF_IF2_dom3_sf"/>
</dbReference>
<evidence type="ECO:0000256" key="8">
    <source>
        <dbReference type="ARBA" id="ARBA00023134"/>
    </source>
</evidence>
<dbReference type="Gene3D" id="2.40.30.10">
    <property type="entry name" value="Translation factors"/>
    <property type="match status" value="2"/>
</dbReference>
<feature type="region of interest" description="G-domain" evidence="9">
    <location>
        <begin position="372"/>
        <end position="520"/>
    </location>
</feature>
<dbReference type="SUPFAM" id="SSF52156">
    <property type="entry name" value="Initiation factor IF2/eIF5b, domain 3"/>
    <property type="match status" value="1"/>
</dbReference>
<dbReference type="CDD" id="cd03702">
    <property type="entry name" value="IF2_mtIF2_II"/>
    <property type="match status" value="1"/>
</dbReference>
<dbReference type="InterPro" id="IPR009061">
    <property type="entry name" value="DNA-bd_dom_put_sf"/>
</dbReference>
<dbReference type="InterPro" id="IPR000795">
    <property type="entry name" value="T_Tr_GTP-bd_dom"/>
</dbReference>
<evidence type="ECO:0000256" key="9">
    <source>
        <dbReference type="HAMAP-Rule" id="MF_00100"/>
    </source>
</evidence>
<dbReference type="InterPro" id="IPR027417">
    <property type="entry name" value="P-loop_NTPase"/>
</dbReference>
<accession>A0A7G1Q8U1</accession>
<dbReference type="HAMAP" id="MF_00100_B">
    <property type="entry name" value="IF_2_B"/>
    <property type="match status" value="1"/>
</dbReference>
<dbReference type="InterPro" id="IPR023115">
    <property type="entry name" value="TIF_IF2_dom3"/>
</dbReference>
<feature type="compositionally biased region" description="Basic and acidic residues" evidence="12">
    <location>
        <begin position="157"/>
        <end position="167"/>
    </location>
</feature>
<evidence type="ECO:0000313" key="14">
    <source>
        <dbReference type="EMBL" id="CAB1275255.1"/>
    </source>
</evidence>
<dbReference type="Pfam" id="PF22042">
    <property type="entry name" value="EF-G_D2"/>
    <property type="match status" value="1"/>
</dbReference>
<dbReference type="GO" id="GO:0003743">
    <property type="term" value="F:translation initiation factor activity"/>
    <property type="evidence" value="ECO:0007669"/>
    <property type="project" value="UniProtKB-UniRule"/>
</dbReference>
<feature type="region of interest" description="Disordered" evidence="12">
    <location>
        <begin position="192"/>
        <end position="270"/>
    </location>
</feature>
<reference evidence="14 15" key="1">
    <citation type="submission" date="2020-03" db="EMBL/GenBank/DDBJ databases">
        <authorList>
            <person name="Picone N."/>
        </authorList>
    </citation>
    <scope>NUCLEOTIDE SEQUENCE [LARGE SCALE GENOMIC DNA]</scope>
    <source>
        <strain evidence="14">NSCAC1</strain>
    </source>
</reference>
<keyword evidence="6 9" id="KW-0547">Nucleotide-binding</keyword>
<evidence type="ECO:0000256" key="12">
    <source>
        <dbReference type="SAM" id="MobiDB-lite"/>
    </source>
</evidence>
<evidence type="ECO:0000256" key="2">
    <source>
        <dbReference type="ARBA" id="ARBA00007733"/>
    </source>
</evidence>
<dbReference type="RefSeq" id="WP_197744920.1">
    <property type="nucleotide sequence ID" value="NZ_LR778175.1"/>
</dbReference>
<dbReference type="FunFam" id="2.40.30.10:FF:000007">
    <property type="entry name" value="Translation initiation factor IF-2"/>
    <property type="match status" value="1"/>
</dbReference>
<dbReference type="SUPFAM" id="SSF50447">
    <property type="entry name" value="Translation proteins"/>
    <property type="match status" value="2"/>
</dbReference>
<feature type="compositionally biased region" description="Basic and acidic residues" evidence="12">
    <location>
        <begin position="117"/>
        <end position="128"/>
    </location>
</feature>
<dbReference type="NCBIfam" id="TIGR00231">
    <property type="entry name" value="small_GTP"/>
    <property type="match status" value="1"/>
</dbReference>
<dbReference type="EMBL" id="LR778175">
    <property type="protein sequence ID" value="CAB1275255.1"/>
    <property type="molecule type" value="Genomic_DNA"/>
</dbReference>
<feature type="compositionally biased region" description="Basic and acidic residues" evidence="12">
    <location>
        <begin position="225"/>
        <end position="250"/>
    </location>
</feature>
<feature type="compositionally biased region" description="Polar residues" evidence="12">
    <location>
        <begin position="129"/>
        <end position="142"/>
    </location>
</feature>
<name>A0A7G1Q8U1_9GAMM</name>
<dbReference type="Gene3D" id="3.40.50.300">
    <property type="entry name" value="P-loop containing nucleotide triphosphate hydrolases"/>
    <property type="match status" value="1"/>
</dbReference>
<dbReference type="Proteomes" id="UP000516072">
    <property type="component" value="Chromosome"/>
</dbReference>
<dbReference type="InterPro" id="IPR013575">
    <property type="entry name" value="IF2_assoc_dom_bac"/>
</dbReference>
<dbReference type="Pfam" id="PF08364">
    <property type="entry name" value="IF2_assoc"/>
    <property type="match status" value="1"/>
</dbReference>
<dbReference type="KEGG" id="ntg:NSCAC_0575"/>
<dbReference type="SUPFAM" id="SSF46955">
    <property type="entry name" value="Putative DNA-binding domain"/>
    <property type="match status" value="1"/>
</dbReference>
<dbReference type="InterPro" id="IPR044145">
    <property type="entry name" value="IF2_II"/>
</dbReference>
<dbReference type="Pfam" id="PF04760">
    <property type="entry name" value="IF2_N"/>
    <property type="match status" value="2"/>
</dbReference>
<dbReference type="PANTHER" id="PTHR43381:SF5">
    <property type="entry name" value="TR-TYPE G DOMAIN-CONTAINING PROTEIN"/>
    <property type="match status" value="1"/>
</dbReference>
<evidence type="ECO:0000256" key="1">
    <source>
        <dbReference type="ARBA" id="ARBA00004496"/>
    </source>
</evidence>
<dbReference type="PROSITE" id="PS01176">
    <property type="entry name" value="IF2"/>
    <property type="match status" value="1"/>
</dbReference>
<evidence type="ECO:0000256" key="10">
    <source>
        <dbReference type="RuleBase" id="RU000644"/>
    </source>
</evidence>
<feature type="domain" description="Tr-type G" evidence="13">
    <location>
        <begin position="369"/>
        <end position="538"/>
    </location>
</feature>
<comment type="function">
    <text evidence="9 10">One of the essential components for the initiation of protein synthesis. Protects formylmethionyl-tRNA from spontaneous hydrolysis and promotes its binding to the 30S ribosomal subunits. Also involved in the hydrolysis of GTP during the formation of the 70S ribosomal complex.</text>
</comment>
<dbReference type="PANTHER" id="PTHR43381">
    <property type="entry name" value="TRANSLATION INITIATION FACTOR IF-2-RELATED"/>
    <property type="match status" value="1"/>
</dbReference>
<dbReference type="InterPro" id="IPR006847">
    <property type="entry name" value="IF2_N"/>
</dbReference>
<feature type="binding site" evidence="9">
    <location>
        <begin position="378"/>
        <end position="385"/>
    </location>
    <ligand>
        <name>GTP</name>
        <dbReference type="ChEBI" id="CHEBI:37565"/>
    </ligand>
</feature>
<sequence length="869" mass="95595">MSDVTTVQQLASAMGTPINHLLEQLYKAGIKVDGGNSPITESQKSQLLLYLKQERSVGTELKVPKKITLKRRSYSEIQVSNSGGRSKRVNIEIRKKRTYIKRSVILEQEQERLAEAKTERQERYREENSTVVNNPQEPQENSIKPIDTQVVQDSPQEETKLTARADQVEASKSIEELEQVNEPKEQELAENLGIEKSDSQDNKSLSTSALDDSVSNSKNKVSKKNKPDKDSPRESNDTDKENKKEKHSYKEQSLNSDKFIGKNKKNRPKKAALTIKHGFEKPSTPIIREVVIPQTITAAELAQKMAVKAAEVVKHLMRLGIMATINQALDRDTAVILVEDMGHKPKLLEENILELTLNEQQFIQGIKKVRAPVVTVMGHVDHGKTSLLDCIRRSKVVSGESGGITQHIGAYKVHSKKGDITFIDTPGHAAFTAMRARGAKVTDIVVLVVAADDGVMPQTIEAIQHARAAEAPIVVAINKIDKPESDPDRVKQGLANHDVISEEWGGDIQFVPVSAKTGIGIDNLIESILLQAEMMELRASSEGTAKGVIIESRLDKGKGPVATILVQSGTLRKGDILLTGIETGRVRAMLTESGLEIEEAIPSTPVEIIGLSGTPNAGDEAIVVPDERKAREIAEFRQSKERENKLARQHPAKLENMFNEVNVGETQVLHLIIKADVQGSAEALSDSLAQLSTDKARVKVITAGVGGINETDVNLAVAANAIIIGFNVRADTSARRAIAEKGVDLHYYSIIYNAIDEVKKALTGMLEPEYQESIIGLARVDDVFRSPKFGAIAGSLVIEGVIRRNNPIRVLRDNIVIFEGQLESLRRFKEDVQEVRAGTECGIGVKDYRDVKVGDQIEVYEKIKVDPTL</sequence>
<evidence type="ECO:0000256" key="11">
    <source>
        <dbReference type="RuleBase" id="RU000645"/>
    </source>
</evidence>
<protein>
    <recommendedName>
        <fullName evidence="3 9">Translation initiation factor IF-2</fullName>
    </recommendedName>
</protein>
<dbReference type="SUPFAM" id="SSF52540">
    <property type="entry name" value="P-loop containing nucleoside triphosphate hydrolases"/>
    <property type="match status" value="1"/>
</dbReference>
<feature type="compositionally biased region" description="Basic residues" evidence="12">
    <location>
        <begin position="261"/>
        <end position="270"/>
    </location>
</feature>
<dbReference type="FunFam" id="3.40.50.300:FF:000019">
    <property type="entry name" value="Translation initiation factor IF-2"/>
    <property type="match status" value="1"/>
</dbReference>
<dbReference type="InterPro" id="IPR053905">
    <property type="entry name" value="EF-G-like_DII"/>
</dbReference>
<dbReference type="Pfam" id="PF03144">
    <property type="entry name" value="GTP_EFTU_D2"/>
    <property type="match status" value="1"/>
</dbReference>
<evidence type="ECO:0000256" key="5">
    <source>
        <dbReference type="ARBA" id="ARBA00022540"/>
    </source>
</evidence>
<dbReference type="Pfam" id="PF00009">
    <property type="entry name" value="GTP_EFTU"/>
    <property type="match status" value="1"/>
</dbReference>
<keyword evidence="8 9" id="KW-0342">GTP-binding</keyword>
<gene>
    <name evidence="9 14" type="primary">infB</name>
    <name evidence="14" type="ORF">NSCAC_0575</name>
</gene>
<dbReference type="FunFam" id="3.40.50.10050:FF:000001">
    <property type="entry name" value="Translation initiation factor IF-2"/>
    <property type="match status" value="1"/>
</dbReference>
<dbReference type="InterPro" id="IPR015760">
    <property type="entry name" value="TIF_IF2"/>
</dbReference>
<keyword evidence="5 9" id="KW-0396">Initiation factor</keyword>
<proteinExistence type="inferred from homology"/>
<dbReference type="GO" id="GO:0005525">
    <property type="term" value="F:GTP binding"/>
    <property type="evidence" value="ECO:0007669"/>
    <property type="project" value="UniProtKB-KW"/>
</dbReference>
<dbReference type="GO" id="GO:0005829">
    <property type="term" value="C:cytosol"/>
    <property type="evidence" value="ECO:0007669"/>
    <property type="project" value="TreeGrafter"/>
</dbReference>
<evidence type="ECO:0000313" key="15">
    <source>
        <dbReference type="Proteomes" id="UP000516072"/>
    </source>
</evidence>
<evidence type="ECO:0000256" key="3">
    <source>
        <dbReference type="ARBA" id="ARBA00020675"/>
    </source>
</evidence>
<dbReference type="Gene3D" id="3.40.50.10050">
    <property type="entry name" value="Translation initiation factor IF- 2, domain 3"/>
    <property type="match status" value="1"/>
</dbReference>
<dbReference type="NCBIfam" id="TIGR00487">
    <property type="entry name" value="IF-2"/>
    <property type="match status" value="1"/>
</dbReference>